<dbReference type="AlphaFoldDB" id="A0A3M7TPN4"/>
<evidence type="ECO:0000313" key="6">
    <source>
        <dbReference type="Proteomes" id="UP000278746"/>
    </source>
</evidence>
<evidence type="ECO:0000256" key="2">
    <source>
        <dbReference type="ARBA" id="ARBA00022679"/>
    </source>
</evidence>
<dbReference type="InterPro" id="IPR001296">
    <property type="entry name" value="Glyco_trans_1"/>
</dbReference>
<organism evidence="5 6">
    <name type="scientific">Alteribacter keqinensis</name>
    <dbReference type="NCBI Taxonomy" id="2483800"/>
    <lineage>
        <taxon>Bacteria</taxon>
        <taxon>Bacillati</taxon>
        <taxon>Bacillota</taxon>
        <taxon>Bacilli</taxon>
        <taxon>Bacillales</taxon>
        <taxon>Bacillaceae</taxon>
        <taxon>Alteribacter</taxon>
    </lineage>
</organism>
<feature type="domain" description="Glycosyl transferase family 1" evidence="3">
    <location>
        <begin position="284"/>
        <end position="345"/>
    </location>
</feature>
<evidence type="ECO:0000259" key="3">
    <source>
        <dbReference type="Pfam" id="PF00534"/>
    </source>
</evidence>
<evidence type="ECO:0000259" key="4">
    <source>
        <dbReference type="Pfam" id="PF13439"/>
    </source>
</evidence>
<dbReference type="EMBL" id="RHIB01000002">
    <property type="protein sequence ID" value="RNA67594.1"/>
    <property type="molecule type" value="Genomic_DNA"/>
</dbReference>
<dbReference type="RefSeq" id="WP_122899149.1">
    <property type="nucleotide sequence ID" value="NZ_RHIB01000002.1"/>
</dbReference>
<keyword evidence="6" id="KW-1185">Reference proteome</keyword>
<evidence type="ECO:0000313" key="5">
    <source>
        <dbReference type="EMBL" id="RNA67594.1"/>
    </source>
</evidence>
<dbReference type="GO" id="GO:0016757">
    <property type="term" value="F:glycosyltransferase activity"/>
    <property type="evidence" value="ECO:0007669"/>
    <property type="project" value="UniProtKB-KW"/>
</dbReference>
<keyword evidence="2 5" id="KW-0808">Transferase</keyword>
<evidence type="ECO:0000256" key="1">
    <source>
        <dbReference type="ARBA" id="ARBA00022676"/>
    </source>
</evidence>
<dbReference type="PANTHER" id="PTHR12526">
    <property type="entry name" value="GLYCOSYLTRANSFERASE"/>
    <property type="match status" value="1"/>
</dbReference>
<dbReference type="OrthoDB" id="9813214at2"/>
<comment type="caution">
    <text evidence="5">The sequence shown here is derived from an EMBL/GenBank/DDBJ whole genome shotgun (WGS) entry which is preliminary data.</text>
</comment>
<accession>A0A3M7TPN4</accession>
<dbReference type="SUPFAM" id="SSF53756">
    <property type="entry name" value="UDP-Glycosyltransferase/glycogen phosphorylase"/>
    <property type="match status" value="1"/>
</dbReference>
<protein>
    <submittedName>
        <fullName evidence="5">Glycosyltransferase</fullName>
    </submittedName>
</protein>
<dbReference type="Proteomes" id="UP000278746">
    <property type="component" value="Unassembled WGS sequence"/>
</dbReference>
<gene>
    <name evidence="5" type="ORF">EBO34_12785</name>
</gene>
<reference evidence="5 6" key="1">
    <citation type="submission" date="2018-10" db="EMBL/GenBank/DDBJ databases">
        <title>Bacillus Keqinensis sp. nov., a moderately halophilic bacterium isolated from a saline-alkaline lake.</title>
        <authorList>
            <person name="Wang H."/>
        </authorList>
    </citation>
    <scope>NUCLEOTIDE SEQUENCE [LARGE SCALE GENOMIC DNA]</scope>
    <source>
        <strain evidence="5 6">KQ-3</strain>
    </source>
</reference>
<dbReference type="Pfam" id="PF13439">
    <property type="entry name" value="Glyco_transf_4"/>
    <property type="match status" value="1"/>
</dbReference>
<name>A0A3M7TPN4_9BACI</name>
<dbReference type="Gene3D" id="3.40.50.2000">
    <property type="entry name" value="Glycogen Phosphorylase B"/>
    <property type="match status" value="2"/>
</dbReference>
<dbReference type="PANTHER" id="PTHR12526:SF629">
    <property type="entry name" value="TEICHURONIC ACID BIOSYNTHESIS GLYCOSYLTRANSFERASE TUAH-RELATED"/>
    <property type="match status" value="1"/>
</dbReference>
<sequence>MTETKKVVHITTVHHPLDPRIYYKQCMSLHDAGYKVTLIAPYSEDLTHENSVPVKTFKKHTNRFVSMLVSPIKAYKMAKSLKADYYHFHDPELLPVGWLLKKRNNIVIYDIHEDYETGIVQRNYLNKPLRWLLSKVYKGVEKALSRSMELCLAEKYYKEKYPRGTCILNYPLLNEQLLSSEVKPVEDKLIYTGNVREDRGALIHAAVPGFEPSVTVHFYGQCSKALFHKMAQNAKGEGIFIKGVEKYVPKNEIDNAYMEYNWLAGLATFPPSEHFKKKELTKFFEYMTSGLPIICSNFPVWKDFIDKYDCGITVDPYNKNEIRNAIRFLRENPRRAKTMGENGRKAVLNELNWIAEERKLINWYKKLGENK</sequence>
<proteinExistence type="predicted"/>
<feature type="domain" description="Glycosyltransferase subfamily 4-like N-terminal" evidence="4">
    <location>
        <begin position="27"/>
        <end position="149"/>
    </location>
</feature>
<dbReference type="InterPro" id="IPR028098">
    <property type="entry name" value="Glyco_trans_4-like_N"/>
</dbReference>
<dbReference type="Pfam" id="PF00534">
    <property type="entry name" value="Glycos_transf_1"/>
    <property type="match status" value="1"/>
</dbReference>
<keyword evidence="1" id="KW-0328">Glycosyltransferase</keyword>